<dbReference type="InterPro" id="IPR017900">
    <property type="entry name" value="4Fe4S_Fe_S_CS"/>
</dbReference>
<dbReference type="Proteomes" id="UP000782610">
    <property type="component" value="Unassembled WGS sequence"/>
</dbReference>
<dbReference type="Gene3D" id="1.10.1060.10">
    <property type="entry name" value="Alpha-helical ferredoxin"/>
    <property type="match status" value="1"/>
</dbReference>
<organism evidence="5 6">
    <name type="scientific">Devosia nanyangense</name>
    <dbReference type="NCBI Taxonomy" id="1228055"/>
    <lineage>
        <taxon>Bacteria</taxon>
        <taxon>Pseudomonadati</taxon>
        <taxon>Pseudomonadota</taxon>
        <taxon>Alphaproteobacteria</taxon>
        <taxon>Hyphomicrobiales</taxon>
        <taxon>Devosiaceae</taxon>
        <taxon>Devosia</taxon>
    </lineage>
</organism>
<name>A0A933KXY8_9HYPH</name>
<dbReference type="InterPro" id="IPR009051">
    <property type="entry name" value="Helical_ferredxn"/>
</dbReference>
<dbReference type="PANTHER" id="PTHR40447">
    <property type="entry name" value="ANAEROBIC SULFITE REDUCTASE SUBUNIT A"/>
    <property type="match status" value="1"/>
</dbReference>
<feature type="domain" description="4Fe-4S ferredoxin-type" evidence="4">
    <location>
        <begin position="339"/>
        <end position="367"/>
    </location>
</feature>
<dbReference type="GO" id="GO:0046872">
    <property type="term" value="F:metal ion binding"/>
    <property type="evidence" value="ECO:0007669"/>
    <property type="project" value="UniProtKB-KW"/>
</dbReference>
<evidence type="ECO:0000259" key="4">
    <source>
        <dbReference type="PROSITE" id="PS51379"/>
    </source>
</evidence>
<dbReference type="GO" id="GO:0051536">
    <property type="term" value="F:iron-sulfur cluster binding"/>
    <property type="evidence" value="ECO:0007669"/>
    <property type="project" value="UniProtKB-KW"/>
</dbReference>
<evidence type="ECO:0000256" key="3">
    <source>
        <dbReference type="ARBA" id="ARBA00023014"/>
    </source>
</evidence>
<gene>
    <name evidence="5" type="ORF">HY834_02860</name>
</gene>
<dbReference type="AlphaFoldDB" id="A0A933KXY8"/>
<dbReference type="EMBL" id="JACRAF010000007">
    <property type="protein sequence ID" value="MBI4920664.1"/>
    <property type="molecule type" value="Genomic_DNA"/>
</dbReference>
<evidence type="ECO:0000256" key="2">
    <source>
        <dbReference type="ARBA" id="ARBA00023004"/>
    </source>
</evidence>
<dbReference type="PANTHER" id="PTHR40447:SF1">
    <property type="entry name" value="ANAEROBIC SULFITE REDUCTASE SUBUNIT A"/>
    <property type="match status" value="1"/>
</dbReference>
<keyword evidence="1" id="KW-0479">Metal-binding</keyword>
<dbReference type="PROSITE" id="PS00198">
    <property type="entry name" value="4FE4S_FER_1"/>
    <property type="match status" value="2"/>
</dbReference>
<proteinExistence type="predicted"/>
<dbReference type="InterPro" id="IPR017896">
    <property type="entry name" value="4Fe4S_Fe-S-bd"/>
</dbReference>
<protein>
    <submittedName>
        <fullName evidence="5">4Fe-4S dicluster domain-containing protein</fullName>
    </submittedName>
</protein>
<keyword evidence="3" id="KW-0411">Iron-sulfur</keyword>
<evidence type="ECO:0000313" key="5">
    <source>
        <dbReference type="EMBL" id="MBI4920664.1"/>
    </source>
</evidence>
<dbReference type="SUPFAM" id="SSF46548">
    <property type="entry name" value="alpha-helical ferredoxin"/>
    <property type="match status" value="1"/>
</dbReference>
<comment type="caution">
    <text evidence="5">The sequence shown here is derived from an EMBL/GenBank/DDBJ whole genome shotgun (WGS) entry which is preliminary data.</text>
</comment>
<sequence length="386" mass="42041">MDDRQAPPHRAVITVEGVGQLLAELATRGHRVLGPTARDGAIVYDDIGAVSDMPQGWTDRQDAGRYKLERRDDDALFGYAVGPQSWKKFLHPPMETIWRSRRTESGLAIDAPIAVSEKFAFIGVRACELHAIAIQDRVFLEGPYVDKAYGVRRQDAFIVATNCAVAGGTCFCVSMGTGPKAQSGFDLALTEIIEDDRHVFLVEVGSDAGADVLAHIEHQPAARMDVIAADTIIAHTAANMGREMETTGLKELLQGNLTHEQWEKVADRCLSCGNCTMVCPTCFCTTVEDHSDLAGLNAERVKEWDSCFTQDFSYIHGGSVRKSTSSRYRQWMTHKLASWIDQFGTSGCVGCGRCVTWCPVGIDITAEAAAIRAAPQKSSVVADARA</sequence>
<evidence type="ECO:0000256" key="1">
    <source>
        <dbReference type="ARBA" id="ARBA00022723"/>
    </source>
</evidence>
<dbReference type="Pfam" id="PF17179">
    <property type="entry name" value="Fer4_22"/>
    <property type="match status" value="1"/>
</dbReference>
<dbReference type="PROSITE" id="PS51379">
    <property type="entry name" value="4FE4S_FER_2"/>
    <property type="match status" value="2"/>
</dbReference>
<feature type="domain" description="4Fe-4S ferredoxin-type" evidence="4">
    <location>
        <begin position="260"/>
        <end position="290"/>
    </location>
</feature>
<accession>A0A933KXY8</accession>
<reference evidence="5" key="1">
    <citation type="submission" date="2020-07" db="EMBL/GenBank/DDBJ databases">
        <title>Huge and variable diversity of episymbiotic CPR bacteria and DPANN archaea in groundwater ecosystems.</title>
        <authorList>
            <person name="He C.Y."/>
            <person name="Keren R."/>
            <person name="Whittaker M."/>
            <person name="Farag I.F."/>
            <person name="Doudna J."/>
            <person name="Cate J.H.D."/>
            <person name="Banfield J.F."/>
        </authorList>
    </citation>
    <scope>NUCLEOTIDE SEQUENCE</scope>
    <source>
        <strain evidence="5">NC_groundwater_1586_Pr3_B-0.1um_66_15</strain>
    </source>
</reference>
<keyword evidence="2" id="KW-0408">Iron</keyword>
<evidence type="ECO:0000313" key="6">
    <source>
        <dbReference type="Proteomes" id="UP000782610"/>
    </source>
</evidence>